<evidence type="ECO:0000256" key="5">
    <source>
        <dbReference type="SAM" id="SignalP"/>
    </source>
</evidence>
<gene>
    <name evidence="6" type="ORF">ACFQ5J_00705</name>
</gene>
<organism evidence="6 7">
    <name type="scientific">Lacticaseibacillus baoqingensis</name>
    <dbReference type="NCBI Taxonomy" id="2486013"/>
    <lineage>
        <taxon>Bacteria</taxon>
        <taxon>Bacillati</taxon>
        <taxon>Bacillota</taxon>
        <taxon>Bacilli</taxon>
        <taxon>Lactobacillales</taxon>
        <taxon>Lactobacillaceae</taxon>
        <taxon>Lacticaseibacillus</taxon>
    </lineage>
</organism>
<comment type="caution">
    <text evidence="6">The sequence shown here is derived from an EMBL/GenBank/DDBJ whole genome shotgun (WGS) entry which is preliminary data.</text>
</comment>
<name>A0ABW4E3M6_9LACO</name>
<dbReference type="SUPFAM" id="SSF53807">
    <property type="entry name" value="Helical backbone' metal receptor"/>
    <property type="match status" value="1"/>
</dbReference>
<evidence type="ECO:0000313" key="7">
    <source>
        <dbReference type="Proteomes" id="UP001597252"/>
    </source>
</evidence>
<feature type="signal peptide" evidence="5">
    <location>
        <begin position="1"/>
        <end position="25"/>
    </location>
</feature>
<dbReference type="Gene3D" id="3.40.50.1980">
    <property type="entry name" value="Nitrogenase molybdenum iron protein domain"/>
    <property type="match status" value="2"/>
</dbReference>
<dbReference type="PANTHER" id="PTHR42953:SF1">
    <property type="entry name" value="METAL-BINDING PROTEIN HI_0362-RELATED"/>
    <property type="match status" value="1"/>
</dbReference>
<accession>A0ABW4E3M6</accession>
<reference evidence="7" key="1">
    <citation type="journal article" date="2019" name="Int. J. Syst. Evol. Microbiol.">
        <title>The Global Catalogue of Microorganisms (GCM) 10K type strain sequencing project: providing services to taxonomists for standard genome sequencing and annotation.</title>
        <authorList>
            <consortium name="The Broad Institute Genomics Platform"/>
            <consortium name="The Broad Institute Genome Sequencing Center for Infectious Disease"/>
            <person name="Wu L."/>
            <person name="Ma J."/>
        </authorList>
    </citation>
    <scope>NUCLEOTIDE SEQUENCE [LARGE SCALE GENOMIC DNA]</scope>
    <source>
        <strain evidence="7">CCM 8903</strain>
    </source>
</reference>
<evidence type="ECO:0000256" key="2">
    <source>
        <dbReference type="ARBA" id="ARBA00022448"/>
    </source>
</evidence>
<feature type="chain" id="PRO_5045064430" evidence="5">
    <location>
        <begin position="26"/>
        <end position="292"/>
    </location>
</feature>
<evidence type="ECO:0000256" key="1">
    <source>
        <dbReference type="ARBA" id="ARBA00004196"/>
    </source>
</evidence>
<dbReference type="Proteomes" id="UP001597252">
    <property type="component" value="Unassembled WGS sequence"/>
</dbReference>
<sequence length="292" mass="32068">MRKRLWWGVWLFVLLSLSGCGQRPAQSDGQLNVVTSVDFYAEVANAVVGKYGHVASVINDPAVDPHDYEPTVATGKMVAKSDLVLTNGAGYDSWMTKLTRAEPHVAVVSAAKVVGIHDGENEHIWYQPTAMPKLALALAKRLGQIDPKHRAAFTANAKQYIQHLQPLQRQIEQLKADRTRTAVAVSEPVFNNALTYLGYHVANEHFAAAVEEGTDPSPTDIRALNTQMKTGQLAFFVLNTQVDSKIVTNAVATAKQNHVPILKVTETLPKGLTYTSWMLKQYRALAKIQAGE</sequence>
<dbReference type="InterPro" id="IPR050492">
    <property type="entry name" value="Bact_metal-bind_prot9"/>
</dbReference>
<protein>
    <submittedName>
        <fullName evidence="6">Metal ABC transporter solute-binding protein, Zn/Mn family</fullName>
    </submittedName>
</protein>
<keyword evidence="4 5" id="KW-0732">Signal</keyword>
<dbReference type="InterPro" id="IPR006127">
    <property type="entry name" value="ZnuA-like"/>
</dbReference>
<dbReference type="PROSITE" id="PS51257">
    <property type="entry name" value="PROKAR_LIPOPROTEIN"/>
    <property type="match status" value="1"/>
</dbReference>
<evidence type="ECO:0000256" key="4">
    <source>
        <dbReference type="ARBA" id="ARBA00022729"/>
    </source>
</evidence>
<dbReference type="RefSeq" id="WP_125752072.1">
    <property type="nucleotide sequence ID" value="NZ_JBHTON010000002.1"/>
</dbReference>
<dbReference type="EMBL" id="JBHTON010000002">
    <property type="protein sequence ID" value="MFD1483766.1"/>
    <property type="molecule type" value="Genomic_DNA"/>
</dbReference>
<keyword evidence="7" id="KW-1185">Reference proteome</keyword>
<keyword evidence="3" id="KW-0479">Metal-binding</keyword>
<evidence type="ECO:0000313" key="6">
    <source>
        <dbReference type="EMBL" id="MFD1483766.1"/>
    </source>
</evidence>
<evidence type="ECO:0000256" key="3">
    <source>
        <dbReference type="ARBA" id="ARBA00022723"/>
    </source>
</evidence>
<dbReference type="PANTHER" id="PTHR42953">
    <property type="entry name" value="HIGH-AFFINITY ZINC UPTAKE SYSTEM PROTEIN ZNUA-RELATED"/>
    <property type="match status" value="1"/>
</dbReference>
<comment type="subcellular location">
    <subcellularLocation>
        <location evidence="1">Cell envelope</location>
    </subcellularLocation>
</comment>
<proteinExistence type="predicted"/>
<keyword evidence="2" id="KW-0813">Transport</keyword>
<dbReference type="Pfam" id="PF01297">
    <property type="entry name" value="ZnuA"/>
    <property type="match status" value="1"/>
</dbReference>